<comment type="caution">
    <text evidence="3">The sequence shown here is derived from an EMBL/GenBank/DDBJ whole genome shotgun (WGS) entry which is preliminary data.</text>
</comment>
<evidence type="ECO:0000256" key="1">
    <source>
        <dbReference type="SAM" id="Phobius"/>
    </source>
</evidence>
<feature type="transmembrane region" description="Helical" evidence="1">
    <location>
        <begin position="41"/>
        <end position="67"/>
    </location>
</feature>
<dbReference type="Proteomes" id="UP000245207">
    <property type="component" value="Unassembled WGS sequence"/>
</dbReference>
<evidence type="ECO:0000259" key="2">
    <source>
        <dbReference type="Pfam" id="PF03168"/>
    </source>
</evidence>
<keyword evidence="1" id="KW-1133">Transmembrane helix</keyword>
<name>A0A2U1M9L3_ARTAN</name>
<proteinExistence type="predicted"/>
<evidence type="ECO:0000313" key="3">
    <source>
        <dbReference type="EMBL" id="PWA57912.1"/>
    </source>
</evidence>
<keyword evidence="1" id="KW-0472">Membrane</keyword>
<feature type="domain" description="Late embryogenesis abundant protein LEA-2 subgroup" evidence="2">
    <location>
        <begin position="99"/>
        <end position="198"/>
    </location>
</feature>
<accession>A0A2U1M9L3</accession>
<dbReference type="SUPFAM" id="SSF117070">
    <property type="entry name" value="LEA14-like"/>
    <property type="match status" value="1"/>
</dbReference>
<dbReference type="STRING" id="35608.A0A2U1M9L3"/>
<dbReference type="InterPro" id="IPR004864">
    <property type="entry name" value="LEA_2"/>
</dbReference>
<dbReference type="InterPro" id="IPR055301">
    <property type="entry name" value="Lea14-like_2"/>
</dbReference>
<dbReference type="Gene3D" id="2.60.40.1820">
    <property type="match status" value="1"/>
</dbReference>
<dbReference type="PANTHER" id="PTHR31852">
    <property type="entry name" value="LATE EMBRYOGENESIS ABUNDANT (LEA) HYDROXYPROLINE-RICH GLYCOPROTEIN FAMILY"/>
    <property type="match status" value="1"/>
</dbReference>
<gene>
    <name evidence="3" type="ORF">CTI12_AA405150</name>
</gene>
<organism evidence="3 4">
    <name type="scientific">Artemisia annua</name>
    <name type="common">Sweet wormwood</name>
    <dbReference type="NCBI Taxonomy" id="35608"/>
    <lineage>
        <taxon>Eukaryota</taxon>
        <taxon>Viridiplantae</taxon>
        <taxon>Streptophyta</taxon>
        <taxon>Embryophyta</taxon>
        <taxon>Tracheophyta</taxon>
        <taxon>Spermatophyta</taxon>
        <taxon>Magnoliopsida</taxon>
        <taxon>eudicotyledons</taxon>
        <taxon>Gunneridae</taxon>
        <taxon>Pentapetalae</taxon>
        <taxon>asterids</taxon>
        <taxon>campanulids</taxon>
        <taxon>Asterales</taxon>
        <taxon>Asteraceae</taxon>
        <taxon>Asteroideae</taxon>
        <taxon>Anthemideae</taxon>
        <taxon>Artemisiinae</taxon>
        <taxon>Artemisia</taxon>
    </lineage>
</organism>
<dbReference type="EMBL" id="PKPP01006039">
    <property type="protein sequence ID" value="PWA57912.1"/>
    <property type="molecule type" value="Genomic_DNA"/>
</dbReference>
<keyword evidence="4" id="KW-1185">Reference proteome</keyword>
<reference evidence="3 4" key="1">
    <citation type="journal article" date="2018" name="Mol. Plant">
        <title>The genome of Artemisia annua provides insight into the evolution of Asteraceae family and artemisinin biosynthesis.</title>
        <authorList>
            <person name="Shen Q."/>
            <person name="Zhang L."/>
            <person name="Liao Z."/>
            <person name="Wang S."/>
            <person name="Yan T."/>
            <person name="Shi P."/>
            <person name="Liu M."/>
            <person name="Fu X."/>
            <person name="Pan Q."/>
            <person name="Wang Y."/>
            <person name="Lv Z."/>
            <person name="Lu X."/>
            <person name="Zhang F."/>
            <person name="Jiang W."/>
            <person name="Ma Y."/>
            <person name="Chen M."/>
            <person name="Hao X."/>
            <person name="Li L."/>
            <person name="Tang Y."/>
            <person name="Lv G."/>
            <person name="Zhou Y."/>
            <person name="Sun X."/>
            <person name="Brodelius P.E."/>
            <person name="Rose J.K.C."/>
            <person name="Tang K."/>
        </authorList>
    </citation>
    <scope>NUCLEOTIDE SEQUENCE [LARGE SCALE GENOMIC DNA]</scope>
    <source>
        <strain evidence="4">cv. Huhao1</strain>
        <tissue evidence="3">Leaf</tissue>
    </source>
</reference>
<dbReference type="Pfam" id="PF03168">
    <property type="entry name" value="LEA_2"/>
    <property type="match status" value="1"/>
</dbReference>
<keyword evidence="1" id="KW-0812">Transmembrane</keyword>
<evidence type="ECO:0000313" key="4">
    <source>
        <dbReference type="Proteomes" id="UP000245207"/>
    </source>
</evidence>
<sequence>MANDDQEKPLAPKTAIQPFPITVDEELSMELRKQRKGFRKCTICCGIITAILLIIAVIMLILGFTVLHVKNPKINMNSVSIMGFDPPNVTTNLTVVADVSVKNTNVAAFKFEKSNSSLLYHGTVVGLGDIPRGVAKARRTLRLNVTFDITAAKIGGKQEFQSDLGTGKLPFQSYTKINGRVKILNIIKRKVTVTMNCSIAVNVTNGAIVDQDCKKRVLI</sequence>
<protein>
    <submittedName>
        <fullName evidence="3">Late embryogenesis abundant (LEA) hydroxyproline-rich glycoprotein family</fullName>
    </submittedName>
</protein>
<dbReference type="OrthoDB" id="764273at2759"/>
<dbReference type="AlphaFoldDB" id="A0A2U1M9L3"/>